<dbReference type="InterPro" id="IPR006645">
    <property type="entry name" value="NGN-like_dom"/>
</dbReference>
<dbReference type="Proteomes" id="UP000036426">
    <property type="component" value="Unassembled WGS sequence"/>
</dbReference>
<dbReference type="OrthoDB" id="9790639at2"/>
<dbReference type="AlphaFoldDB" id="A0A0J1JDT3"/>
<proteinExistence type="predicted"/>
<evidence type="ECO:0000256" key="1">
    <source>
        <dbReference type="ARBA" id="ARBA00023163"/>
    </source>
</evidence>
<protein>
    <recommendedName>
        <fullName evidence="2">NusG-like N-terminal domain-containing protein</fullName>
    </recommendedName>
</protein>
<dbReference type="Pfam" id="PF02357">
    <property type="entry name" value="NusG"/>
    <property type="match status" value="1"/>
</dbReference>
<dbReference type="RefSeq" id="WP_047875239.1">
    <property type="nucleotide sequence ID" value="NZ_BMYC01000003.1"/>
</dbReference>
<organism evidence="3 4">
    <name type="scientific">Photobacterium aphoticum</name>
    <dbReference type="NCBI Taxonomy" id="754436"/>
    <lineage>
        <taxon>Bacteria</taxon>
        <taxon>Pseudomonadati</taxon>
        <taxon>Pseudomonadota</taxon>
        <taxon>Gammaproteobacteria</taxon>
        <taxon>Vibrionales</taxon>
        <taxon>Vibrionaceae</taxon>
        <taxon>Photobacterium</taxon>
    </lineage>
</organism>
<evidence type="ECO:0000259" key="2">
    <source>
        <dbReference type="SMART" id="SM00738"/>
    </source>
</evidence>
<dbReference type="InterPro" id="IPR036735">
    <property type="entry name" value="NGN_dom_sf"/>
</dbReference>
<keyword evidence="4" id="KW-1185">Reference proteome</keyword>
<dbReference type="Gene3D" id="3.30.70.940">
    <property type="entry name" value="NusG, N-terminal domain"/>
    <property type="match status" value="1"/>
</dbReference>
<comment type="caution">
    <text evidence="3">The sequence shown here is derived from an EMBL/GenBank/DDBJ whole genome shotgun (WGS) entry which is preliminary data.</text>
</comment>
<dbReference type="SUPFAM" id="SSF82679">
    <property type="entry name" value="N-utilization substance G protein NusG, N-terminal domain"/>
    <property type="match status" value="1"/>
</dbReference>
<evidence type="ECO:0000313" key="4">
    <source>
        <dbReference type="Proteomes" id="UP000036426"/>
    </source>
</evidence>
<reference evidence="3 4" key="1">
    <citation type="submission" date="2015-05" db="EMBL/GenBank/DDBJ databases">
        <title>Photobacterium galathea sp. nov.</title>
        <authorList>
            <person name="Machado H."/>
            <person name="Gram L."/>
        </authorList>
    </citation>
    <scope>NUCLEOTIDE SEQUENCE [LARGE SCALE GENOMIC DNA]</scope>
    <source>
        <strain evidence="3 4">DSM 25995</strain>
    </source>
</reference>
<dbReference type="PATRIC" id="fig|754436.4.peg.3173"/>
<dbReference type="GO" id="GO:0006354">
    <property type="term" value="P:DNA-templated transcription elongation"/>
    <property type="evidence" value="ECO:0007669"/>
    <property type="project" value="InterPro"/>
</dbReference>
<dbReference type="EMBL" id="LDOV01000027">
    <property type="protein sequence ID" value="KLU99781.1"/>
    <property type="molecule type" value="Genomic_DNA"/>
</dbReference>
<sequence length="156" mass="18264">MKRWYLVYCKRNEQLRAYQHLTNQSVECFYPKIKVMKTIKSKIQLVEEPLSPSYMFVSFDDQQSLLFSAIRSTRGVVDFVRFGAYPKEVPAELVAALKSYDSLSDRKFAPIDRGVEMNNNGGIEVVFKETCGERREYLFLQMLYQYKSDVVVNNEN</sequence>
<keyword evidence="1" id="KW-0804">Transcription</keyword>
<feature type="domain" description="NusG-like N-terminal" evidence="2">
    <location>
        <begin position="1"/>
        <end position="101"/>
    </location>
</feature>
<dbReference type="CDD" id="cd09892">
    <property type="entry name" value="NGN_SP_RfaH"/>
    <property type="match status" value="1"/>
</dbReference>
<dbReference type="SMART" id="SM00738">
    <property type="entry name" value="NGN"/>
    <property type="match status" value="1"/>
</dbReference>
<accession>A0A0J1JDT3</accession>
<name>A0A0J1JDT3_9GAMM</name>
<gene>
    <name evidence="3" type="ORF">ABT58_14975</name>
</gene>
<dbReference type="NCBIfam" id="NF006534">
    <property type="entry name" value="PRK09014.1"/>
    <property type="match status" value="1"/>
</dbReference>
<evidence type="ECO:0000313" key="3">
    <source>
        <dbReference type="EMBL" id="KLU99781.1"/>
    </source>
</evidence>